<dbReference type="Pfam" id="PF05859">
    <property type="entry name" value="Mis12"/>
    <property type="match status" value="1"/>
</dbReference>
<name>G4T5M6_SERID</name>
<dbReference type="PANTHER" id="PTHR14527">
    <property type="entry name" value="PROTEIN MIS12 HOMOLOG"/>
    <property type="match status" value="1"/>
</dbReference>
<comment type="subcellular location">
    <subcellularLocation>
        <location evidence="1">Chromosome</location>
        <location evidence="1">Centromere</location>
        <location evidence="1">Kinetochore</location>
    </subcellularLocation>
</comment>
<evidence type="ECO:0000256" key="10">
    <source>
        <dbReference type="SAM" id="MobiDB-lite"/>
    </source>
</evidence>
<gene>
    <name evidence="11" type="ORF">PIIN_00292</name>
</gene>
<reference evidence="11 12" key="1">
    <citation type="journal article" date="2011" name="PLoS Pathog.">
        <title>Endophytic Life Strategies Decoded by Genome and Transcriptome Analyses of the Mutualistic Root Symbiont Piriformospora indica.</title>
        <authorList>
            <person name="Zuccaro A."/>
            <person name="Lahrmann U."/>
            <person name="Guldener U."/>
            <person name="Langen G."/>
            <person name="Pfiffi S."/>
            <person name="Biedenkopf D."/>
            <person name="Wong P."/>
            <person name="Samans B."/>
            <person name="Grimm C."/>
            <person name="Basiewicz M."/>
            <person name="Murat C."/>
            <person name="Martin F."/>
            <person name="Kogel K.H."/>
        </authorList>
    </citation>
    <scope>NUCLEOTIDE SEQUENCE [LARGE SCALE GENOMIC DNA]</scope>
    <source>
        <strain evidence="11 12">DSM 11827</strain>
    </source>
</reference>
<dbReference type="GO" id="GO:0005634">
    <property type="term" value="C:nucleus"/>
    <property type="evidence" value="ECO:0007669"/>
    <property type="project" value="InterPro"/>
</dbReference>
<dbReference type="GO" id="GO:0051382">
    <property type="term" value="P:kinetochore assembly"/>
    <property type="evidence" value="ECO:0007669"/>
    <property type="project" value="TreeGrafter"/>
</dbReference>
<evidence type="ECO:0000313" key="12">
    <source>
        <dbReference type="Proteomes" id="UP000007148"/>
    </source>
</evidence>
<dbReference type="PANTHER" id="PTHR14527:SF2">
    <property type="entry name" value="PROTEIN MIS12 HOMOLOG"/>
    <property type="match status" value="1"/>
</dbReference>
<evidence type="ECO:0000256" key="7">
    <source>
        <dbReference type="ARBA" id="ARBA00023054"/>
    </source>
</evidence>
<organism evidence="11 12">
    <name type="scientific">Serendipita indica (strain DSM 11827)</name>
    <name type="common">Root endophyte fungus</name>
    <name type="synonym">Piriformospora indica</name>
    <dbReference type="NCBI Taxonomy" id="1109443"/>
    <lineage>
        <taxon>Eukaryota</taxon>
        <taxon>Fungi</taxon>
        <taxon>Dikarya</taxon>
        <taxon>Basidiomycota</taxon>
        <taxon>Agaricomycotina</taxon>
        <taxon>Agaricomycetes</taxon>
        <taxon>Sebacinales</taxon>
        <taxon>Serendipitaceae</taxon>
        <taxon>Serendipita</taxon>
    </lineage>
</organism>
<feature type="region of interest" description="Disordered" evidence="10">
    <location>
        <begin position="231"/>
        <end position="267"/>
    </location>
</feature>
<dbReference type="HOGENOM" id="CLU_082311_0_0_1"/>
<dbReference type="eggNOG" id="ENOG502S72R">
    <property type="taxonomic scope" value="Eukaryota"/>
</dbReference>
<dbReference type="GO" id="GO:0051301">
    <property type="term" value="P:cell division"/>
    <property type="evidence" value="ECO:0007669"/>
    <property type="project" value="UniProtKB-KW"/>
</dbReference>
<keyword evidence="5" id="KW-0498">Mitosis</keyword>
<comment type="similarity">
    <text evidence="2">Belongs to the mis12 family.</text>
</comment>
<evidence type="ECO:0000256" key="6">
    <source>
        <dbReference type="ARBA" id="ARBA00022838"/>
    </source>
</evidence>
<evidence type="ECO:0000313" key="11">
    <source>
        <dbReference type="EMBL" id="CCA66609.1"/>
    </source>
</evidence>
<evidence type="ECO:0000256" key="1">
    <source>
        <dbReference type="ARBA" id="ARBA00004629"/>
    </source>
</evidence>
<dbReference type="GO" id="GO:0000070">
    <property type="term" value="P:mitotic sister chromatid segregation"/>
    <property type="evidence" value="ECO:0007669"/>
    <property type="project" value="TreeGrafter"/>
</dbReference>
<keyword evidence="3" id="KW-0158">Chromosome</keyword>
<dbReference type="OrthoDB" id="1884855at2759"/>
<sequence>MSTTANPMLVTELLGYQPQLLLDELMSCVNETIYEAVAHVENFLNKWIDEKEEAGEDVEKLRQEVDYGMLALQTLLENYADLAFDVFEAWSLRNLFVVDAQLPIVAPHHRGLDLSVPVERERELQIEMQREYAKIRRMEAQTMQNRRKAEALLQSISYVDTTAAESEQAAKPLAQFLQTLRELRSIPETSDPKGAKPTTSHTAYLKWAIGKLMNETEMDKVAARNAEEQAKAIFDSDDSAVTGSSLGRLPPEIDEDDDTSMSSSSTD</sequence>
<dbReference type="STRING" id="1109443.G4T5M6"/>
<dbReference type="GO" id="GO:0000444">
    <property type="term" value="C:MIS12/MIND type complex"/>
    <property type="evidence" value="ECO:0007669"/>
    <property type="project" value="TreeGrafter"/>
</dbReference>
<evidence type="ECO:0000256" key="5">
    <source>
        <dbReference type="ARBA" id="ARBA00022776"/>
    </source>
</evidence>
<dbReference type="OMA" id="MNETEMD"/>
<proteinExistence type="inferred from homology"/>
<evidence type="ECO:0000256" key="9">
    <source>
        <dbReference type="ARBA" id="ARBA00023328"/>
    </source>
</evidence>
<keyword evidence="7" id="KW-0175">Coiled coil</keyword>
<dbReference type="EMBL" id="CAFZ01000003">
    <property type="protein sequence ID" value="CCA66609.1"/>
    <property type="molecule type" value="Genomic_DNA"/>
</dbReference>
<keyword evidence="6" id="KW-0995">Kinetochore</keyword>
<dbReference type="AlphaFoldDB" id="G4T5M6"/>
<evidence type="ECO:0000256" key="8">
    <source>
        <dbReference type="ARBA" id="ARBA00023306"/>
    </source>
</evidence>
<keyword evidence="8" id="KW-0131">Cell cycle</keyword>
<evidence type="ECO:0000256" key="4">
    <source>
        <dbReference type="ARBA" id="ARBA00022618"/>
    </source>
</evidence>
<keyword evidence="12" id="KW-1185">Reference proteome</keyword>
<keyword evidence="4" id="KW-0132">Cell division</keyword>
<protein>
    <submittedName>
        <fullName evidence="11">Uncharacterized protein</fullName>
    </submittedName>
</protein>
<accession>G4T5M6</accession>
<evidence type="ECO:0000256" key="2">
    <source>
        <dbReference type="ARBA" id="ARBA00008643"/>
    </source>
</evidence>
<dbReference type="InParanoid" id="G4T5M6"/>
<evidence type="ECO:0000256" key="3">
    <source>
        <dbReference type="ARBA" id="ARBA00022454"/>
    </source>
</evidence>
<keyword evidence="9" id="KW-0137">Centromere</keyword>
<dbReference type="Proteomes" id="UP000007148">
    <property type="component" value="Unassembled WGS sequence"/>
</dbReference>
<dbReference type="InterPro" id="IPR008685">
    <property type="entry name" value="Centromere_Mis12"/>
</dbReference>
<comment type="caution">
    <text evidence="11">The sequence shown here is derived from an EMBL/GenBank/DDBJ whole genome shotgun (WGS) entry which is preliminary data.</text>
</comment>